<sequence length="389" mass="45550">MIKEHPFTAIILEILTNHFGQNANNVFELSPLLQYLNYKTRSANRGSKSRSSFANLYAIYVLIEDYLEKGFLESGVYAQYDGAEFTPLLKRMRRLPFGSKLQNHALNNRVNDEFHKFFPQEIRKPILRRVDLQRYWINESLLKLNISGSEINIAKVILEIIDQYVKTKINSFDQFIQDCERLKKLSTESESSIIQFIYELIAPERDARIFEIVSYAVLKEYYSDQIIFIGSTKDNIKEEFLKLYKTGRTNANDGGIDFVMKPLGRFFQVTETLDVKKYLLDIDKIQRYPISFVIKTLLPEEEILNRMKEGVMQQYSVQAVVDDYMAAIEEIINIPSLINKFDEIVTKGRFRQVLEEIIIWSKLEFNYVSEQDNEPGNVVDEDEDQIEED</sequence>
<evidence type="ECO:0008006" key="3">
    <source>
        <dbReference type="Google" id="ProtNLM"/>
    </source>
</evidence>
<dbReference type="OrthoDB" id="440231at2"/>
<dbReference type="eggNOG" id="ENOG502Z7Q7">
    <property type="taxonomic scope" value="Bacteria"/>
</dbReference>
<dbReference type="REBASE" id="58059">
    <property type="entry name" value="Cep9333ORF2995P"/>
</dbReference>
<evidence type="ECO:0000313" key="1">
    <source>
        <dbReference type="EMBL" id="AFZ13833.1"/>
    </source>
</evidence>
<gene>
    <name evidence="1" type="ORF">Cri9333_2994</name>
</gene>
<dbReference type="RefSeq" id="WP_015203941.1">
    <property type="nucleotide sequence ID" value="NC_019753.1"/>
</dbReference>
<keyword evidence="2" id="KW-1185">Reference proteome</keyword>
<dbReference type="Proteomes" id="UP000010472">
    <property type="component" value="Chromosome"/>
</dbReference>
<accession>K9W0B9</accession>
<dbReference type="STRING" id="1173022.Cri9333_2994"/>
<dbReference type="EMBL" id="CP003620">
    <property type="protein sequence ID" value="AFZ13833.1"/>
    <property type="molecule type" value="Genomic_DNA"/>
</dbReference>
<dbReference type="KEGG" id="cep:Cri9333_2994"/>
<organism evidence="1 2">
    <name type="scientific">Crinalium epipsammum PCC 9333</name>
    <dbReference type="NCBI Taxonomy" id="1173022"/>
    <lineage>
        <taxon>Bacteria</taxon>
        <taxon>Bacillati</taxon>
        <taxon>Cyanobacteriota</taxon>
        <taxon>Cyanophyceae</taxon>
        <taxon>Gomontiellales</taxon>
        <taxon>Gomontiellaceae</taxon>
        <taxon>Crinalium</taxon>
    </lineage>
</organism>
<dbReference type="HOGENOM" id="CLU_794181_0_0_3"/>
<dbReference type="AlphaFoldDB" id="K9W0B9"/>
<evidence type="ECO:0000313" key="2">
    <source>
        <dbReference type="Proteomes" id="UP000010472"/>
    </source>
</evidence>
<proteinExistence type="predicted"/>
<dbReference type="PATRIC" id="fig|1173022.3.peg.3240"/>
<reference evidence="1 2" key="1">
    <citation type="submission" date="2012-06" db="EMBL/GenBank/DDBJ databases">
        <title>Finished chromosome of genome of Crinalium epipsammum PCC 9333.</title>
        <authorList>
            <consortium name="US DOE Joint Genome Institute"/>
            <person name="Gugger M."/>
            <person name="Coursin T."/>
            <person name="Rippka R."/>
            <person name="Tandeau De Marsac N."/>
            <person name="Huntemann M."/>
            <person name="Wei C.-L."/>
            <person name="Han J."/>
            <person name="Detter J.C."/>
            <person name="Han C."/>
            <person name="Tapia R."/>
            <person name="Davenport K."/>
            <person name="Daligault H."/>
            <person name="Erkkila T."/>
            <person name="Gu W."/>
            <person name="Munk A.C.C."/>
            <person name="Teshima H."/>
            <person name="Xu Y."/>
            <person name="Chain P."/>
            <person name="Chen A."/>
            <person name="Krypides N."/>
            <person name="Mavromatis K."/>
            <person name="Markowitz V."/>
            <person name="Szeto E."/>
            <person name="Ivanova N."/>
            <person name="Mikhailova N."/>
            <person name="Ovchinnikova G."/>
            <person name="Pagani I."/>
            <person name="Pati A."/>
            <person name="Goodwin L."/>
            <person name="Peters L."/>
            <person name="Pitluck S."/>
            <person name="Woyke T."/>
            <person name="Kerfeld C."/>
        </authorList>
    </citation>
    <scope>NUCLEOTIDE SEQUENCE [LARGE SCALE GENOMIC DNA]</scope>
    <source>
        <strain evidence="1 2">PCC 9333</strain>
    </source>
</reference>
<name>K9W0B9_9CYAN</name>
<protein>
    <recommendedName>
        <fullName evidence="3">Restriction endonuclease</fullName>
    </recommendedName>
</protein>